<organism evidence="1 2">
    <name type="scientific">Pseudoalteromonas haloplanktis</name>
    <name type="common">Alteromonas haloplanktis</name>
    <dbReference type="NCBI Taxonomy" id="228"/>
    <lineage>
        <taxon>Bacteria</taxon>
        <taxon>Pseudomonadati</taxon>
        <taxon>Pseudomonadota</taxon>
        <taxon>Gammaproteobacteria</taxon>
        <taxon>Alteromonadales</taxon>
        <taxon>Pseudoalteromonadaceae</taxon>
        <taxon>Pseudoalteromonas</taxon>
    </lineage>
</organism>
<comment type="caution">
    <text evidence="1">The sequence shown here is derived from an EMBL/GenBank/DDBJ whole genome shotgun (WGS) entry which is preliminary data.</text>
</comment>
<dbReference type="Proteomes" id="UP001152447">
    <property type="component" value="Unassembled WGS sequence"/>
</dbReference>
<evidence type="ECO:0000313" key="2">
    <source>
        <dbReference type="Proteomes" id="UP001152447"/>
    </source>
</evidence>
<name>A0A9W4VSH2_PSEHA</name>
<protein>
    <submittedName>
        <fullName evidence="1">Uncharacterized protein</fullName>
    </submittedName>
</protein>
<sequence>MNMLKLLLFTVLNAVDFDRDFSFTKKLVFSLFTRIST</sequence>
<proteinExistence type="predicted"/>
<dbReference type="AlphaFoldDB" id="A0A9W4VSH2"/>
<reference evidence="1" key="1">
    <citation type="submission" date="2022-07" db="EMBL/GenBank/DDBJ databases">
        <authorList>
            <person name="Criscuolo A."/>
        </authorList>
    </citation>
    <scope>NUCLEOTIDE SEQUENCE</scope>
    <source>
        <strain evidence="1">CIP103197</strain>
    </source>
</reference>
<dbReference type="EMBL" id="CAMAPB010000005">
    <property type="protein sequence ID" value="CAH9052255.1"/>
    <property type="molecule type" value="Genomic_DNA"/>
</dbReference>
<keyword evidence="2" id="KW-1185">Reference proteome</keyword>
<evidence type="ECO:0000313" key="1">
    <source>
        <dbReference type="EMBL" id="CAH9052255.1"/>
    </source>
</evidence>
<gene>
    <name evidence="1" type="ORF">PSEHALCIP103_00582</name>
</gene>
<accession>A0A9W4VSH2</accession>